<proteinExistence type="predicted"/>
<evidence type="ECO:0000313" key="3">
    <source>
        <dbReference type="Proteomes" id="UP001230145"/>
    </source>
</evidence>
<evidence type="ECO:0000256" key="1">
    <source>
        <dbReference type="SAM" id="MobiDB-lite"/>
    </source>
</evidence>
<comment type="caution">
    <text evidence="2">The sequence shown here is derived from an EMBL/GenBank/DDBJ whole genome shotgun (WGS) entry which is preliminary data.</text>
</comment>
<organism evidence="2 3">
    <name type="scientific">Trueperella abortisuis</name>
    <dbReference type="NCBI Taxonomy" id="445930"/>
    <lineage>
        <taxon>Bacteria</taxon>
        <taxon>Bacillati</taxon>
        <taxon>Actinomycetota</taxon>
        <taxon>Actinomycetes</taxon>
        <taxon>Actinomycetales</taxon>
        <taxon>Actinomycetaceae</taxon>
        <taxon>Trueperella</taxon>
    </lineage>
</organism>
<evidence type="ECO:0000313" key="2">
    <source>
        <dbReference type="EMBL" id="MDP9832626.1"/>
    </source>
</evidence>
<sequence length="114" mass="12730">MKKNEGEVPQYYVTGHHEPILETTVLNTESLQAQPTTLTKELEETIVLIDQLIETAKRMLGPTPVSTFWGSGPLSGNAERATDALRSETNPRARTLLAEAHARIRRFKLTNQGF</sequence>
<dbReference type="EMBL" id="JAUSQL010000001">
    <property type="protein sequence ID" value="MDP9832626.1"/>
    <property type="molecule type" value="Genomic_DNA"/>
</dbReference>
<feature type="region of interest" description="Disordered" evidence="1">
    <location>
        <begin position="70"/>
        <end position="90"/>
    </location>
</feature>
<keyword evidence="3" id="KW-1185">Reference proteome</keyword>
<gene>
    <name evidence="2" type="ORF">J2S45_001305</name>
</gene>
<dbReference type="RefSeq" id="WP_307634900.1">
    <property type="nucleotide sequence ID" value="NZ_CP133407.1"/>
</dbReference>
<reference evidence="2 3" key="1">
    <citation type="submission" date="2023-07" db="EMBL/GenBank/DDBJ databases">
        <title>Sequencing the genomes of 1000 actinobacteria strains.</title>
        <authorList>
            <person name="Klenk H.-P."/>
        </authorList>
    </citation>
    <scope>NUCLEOTIDE SEQUENCE [LARGE SCALE GENOMIC DNA]</scope>
    <source>
        <strain evidence="2 3">DSM 19515</strain>
    </source>
</reference>
<accession>A0ABT9PIU6</accession>
<dbReference type="Proteomes" id="UP001230145">
    <property type="component" value="Unassembled WGS sequence"/>
</dbReference>
<feature type="compositionally biased region" description="Basic and acidic residues" evidence="1">
    <location>
        <begin position="80"/>
        <end position="90"/>
    </location>
</feature>
<name>A0ABT9PIU6_9ACTO</name>
<protein>
    <submittedName>
        <fullName evidence="2">Uncharacterized protein</fullName>
    </submittedName>
</protein>